<dbReference type="InterPro" id="IPR058913">
    <property type="entry name" value="Integrase_dom_put"/>
</dbReference>
<gene>
    <name evidence="2" type="ORF">PSHT_00538</name>
</gene>
<dbReference type="Pfam" id="PF24764">
    <property type="entry name" value="rva_4"/>
    <property type="match status" value="1"/>
</dbReference>
<accession>A0A2S4WMW1</accession>
<feature type="domain" description="Integrase core" evidence="1">
    <location>
        <begin position="53"/>
        <end position="230"/>
    </location>
</feature>
<evidence type="ECO:0000313" key="2">
    <source>
        <dbReference type="EMBL" id="POW23115.1"/>
    </source>
</evidence>
<dbReference type="EMBL" id="PKSM01000004">
    <property type="protein sequence ID" value="POW23115.1"/>
    <property type="molecule type" value="Genomic_DNA"/>
</dbReference>
<dbReference type="OrthoDB" id="5946233at2759"/>
<sequence>MNPPTLTSCRITKGLVHRSSTPSNPTSPSQETANLLKSTSMDLGNRPRTMRSRGPNHIWAVIWNENMERLGISLYGVFDLWSRSILAMYAHEMPCDPIHVGIEFLQLAATSGGIPLMVITNDGIGTLDLARYQTQLAQSYGPAASMEASVHVHFIQSDTTLWITRSWSRINNQYIRPVMETIYQQIEAGKYNPEDSIQRLLFLFLWVPLIQTSLDHWATDINAPTTRVNQGREITVSNRHHAYLNPETFGAENEIIEVPEEDIEEILANNYSPRDFCHTTTPQWFHIRAMEILHMLDIQLDQLTLGGVWTVFDQMLPQVQASFPTIIH</sequence>
<dbReference type="PANTHER" id="PTHR46177">
    <property type="entry name" value="INTEGRASE CATALYTIC DOMAIN-CONTAINING PROTEIN"/>
    <property type="match status" value="1"/>
</dbReference>
<reference evidence="3" key="3">
    <citation type="journal article" date="2018" name="Mol. Plant Microbe Interact.">
        <title>Genome sequence resources for the wheat stripe rust pathogen (Puccinia striiformis f. sp. tritici) and the barley stripe rust pathogen (Puccinia striiformis f. sp. hordei).</title>
        <authorList>
            <person name="Xia C."/>
            <person name="Wang M."/>
            <person name="Yin C."/>
            <person name="Cornejo O.E."/>
            <person name="Hulbert S.H."/>
            <person name="Chen X."/>
        </authorList>
    </citation>
    <scope>NUCLEOTIDE SEQUENCE [LARGE SCALE GENOMIC DNA]</scope>
    <source>
        <strain evidence="3">93TX-2</strain>
    </source>
</reference>
<reference evidence="3" key="2">
    <citation type="journal article" date="2018" name="BMC Genomics">
        <title>Genomic insights into host adaptation between the wheat stripe rust pathogen (Puccinia striiformis f. sp. tritici) and the barley stripe rust pathogen (Puccinia striiformis f. sp. hordei).</title>
        <authorList>
            <person name="Xia C."/>
            <person name="Wang M."/>
            <person name="Yin C."/>
            <person name="Cornejo O.E."/>
            <person name="Hulbert S.H."/>
            <person name="Chen X."/>
        </authorList>
    </citation>
    <scope>NUCLEOTIDE SEQUENCE [LARGE SCALE GENOMIC DNA]</scope>
    <source>
        <strain evidence="3">93TX-2</strain>
    </source>
</reference>
<comment type="caution">
    <text evidence="2">The sequence shown here is derived from an EMBL/GenBank/DDBJ whole genome shotgun (WGS) entry which is preliminary data.</text>
</comment>
<dbReference type="PANTHER" id="PTHR46177:SF1">
    <property type="entry name" value="INTEGRASE CATALYTIC DOMAIN-CONTAINING PROTEIN"/>
    <property type="match status" value="1"/>
</dbReference>
<organism evidence="2 3">
    <name type="scientific">Puccinia striiformis</name>
    <dbReference type="NCBI Taxonomy" id="27350"/>
    <lineage>
        <taxon>Eukaryota</taxon>
        <taxon>Fungi</taxon>
        <taxon>Dikarya</taxon>
        <taxon>Basidiomycota</taxon>
        <taxon>Pucciniomycotina</taxon>
        <taxon>Pucciniomycetes</taxon>
        <taxon>Pucciniales</taxon>
        <taxon>Pucciniaceae</taxon>
        <taxon>Puccinia</taxon>
    </lineage>
</organism>
<dbReference type="AlphaFoldDB" id="A0A2S4WMW1"/>
<dbReference type="Proteomes" id="UP000238274">
    <property type="component" value="Unassembled WGS sequence"/>
</dbReference>
<dbReference type="VEuPathDB" id="FungiDB:PSTT_02967"/>
<reference evidence="2 3" key="1">
    <citation type="submission" date="2017-12" db="EMBL/GenBank/DDBJ databases">
        <title>Gene loss provides genomic basis for host adaptation in cereal stripe rust fungi.</title>
        <authorList>
            <person name="Xia C."/>
        </authorList>
    </citation>
    <scope>NUCLEOTIDE SEQUENCE [LARGE SCALE GENOMIC DNA]</scope>
    <source>
        <strain evidence="2 3">93TX-2</strain>
    </source>
</reference>
<protein>
    <recommendedName>
        <fullName evidence="1">Integrase core domain-containing protein</fullName>
    </recommendedName>
</protein>
<proteinExistence type="predicted"/>
<evidence type="ECO:0000259" key="1">
    <source>
        <dbReference type="Pfam" id="PF24764"/>
    </source>
</evidence>
<evidence type="ECO:0000313" key="3">
    <source>
        <dbReference type="Proteomes" id="UP000238274"/>
    </source>
</evidence>
<keyword evidence="3" id="KW-1185">Reference proteome</keyword>
<name>A0A2S4WMW1_9BASI</name>
<dbReference type="VEuPathDB" id="FungiDB:PSHT_00538"/>